<dbReference type="GO" id="GO:0006412">
    <property type="term" value="P:translation"/>
    <property type="evidence" value="ECO:0007669"/>
    <property type="project" value="UniProtKB-UniRule"/>
</dbReference>
<protein>
    <recommendedName>
        <fullName evidence="4 5">Large ribosomal subunit protein bL32</fullName>
    </recommendedName>
</protein>
<dbReference type="PANTHER" id="PTHR35534:SF1">
    <property type="entry name" value="LARGE RIBOSOMAL SUBUNIT PROTEIN BL32"/>
    <property type="match status" value="1"/>
</dbReference>
<evidence type="ECO:0000256" key="3">
    <source>
        <dbReference type="ARBA" id="ARBA00023274"/>
    </source>
</evidence>
<gene>
    <name evidence="5 7" type="primary">rpmF</name>
    <name evidence="7" type="ORF">TST_1332</name>
</gene>
<dbReference type="GO" id="GO:0003735">
    <property type="term" value="F:structural constituent of ribosome"/>
    <property type="evidence" value="ECO:0007669"/>
    <property type="project" value="InterPro"/>
</dbReference>
<dbReference type="SUPFAM" id="SSF57829">
    <property type="entry name" value="Zn-binding ribosomal proteins"/>
    <property type="match status" value="1"/>
</dbReference>
<comment type="similarity">
    <text evidence="1 5">Belongs to the bacterial ribosomal protein bL32 family.</text>
</comment>
<dbReference type="InterPro" id="IPR011332">
    <property type="entry name" value="Ribosomal_zn-bd"/>
</dbReference>
<keyword evidence="2 5" id="KW-0689">Ribosomal protein</keyword>
<evidence type="ECO:0000256" key="4">
    <source>
        <dbReference type="ARBA" id="ARBA00035178"/>
    </source>
</evidence>
<dbReference type="EMBL" id="AP013035">
    <property type="protein sequence ID" value="BAT72119.1"/>
    <property type="molecule type" value="Genomic_DNA"/>
</dbReference>
<keyword evidence="8" id="KW-1185">Reference proteome</keyword>
<dbReference type="GO" id="GO:0015934">
    <property type="term" value="C:large ribosomal subunit"/>
    <property type="evidence" value="ECO:0007669"/>
    <property type="project" value="InterPro"/>
</dbReference>
<sequence length="62" mass="7350">MAVPKNRTSRARRDKRRAQWKRKFQPPVLSVCPHCQEPKPPHRVCPHCGFYKGRKVLEVEEV</sequence>
<evidence type="ECO:0000256" key="1">
    <source>
        <dbReference type="ARBA" id="ARBA00008560"/>
    </source>
</evidence>
<evidence type="ECO:0000313" key="8">
    <source>
        <dbReference type="Proteomes" id="UP000063234"/>
    </source>
</evidence>
<dbReference type="NCBIfam" id="TIGR01031">
    <property type="entry name" value="rpmF_bact"/>
    <property type="match status" value="1"/>
</dbReference>
<dbReference type="RefSeq" id="WP_068550109.1">
    <property type="nucleotide sequence ID" value="NZ_AP013035.1"/>
</dbReference>
<dbReference type="HAMAP" id="MF_00340">
    <property type="entry name" value="Ribosomal_bL32"/>
    <property type="match status" value="1"/>
</dbReference>
<name>A0A0S3QUX1_THET7</name>
<dbReference type="OrthoDB" id="9812874at2"/>
<dbReference type="Pfam" id="PF01783">
    <property type="entry name" value="Ribosomal_L32p"/>
    <property type="match status" value="1"/>
</dbReference>
<accession>A0A0S3QUX1</accession>
<dbReference type="PANTHER" id="PTHR35534">
    <property type="entry name" value="50S RIBOSOMAL PROTEIN L32"/>
    <property type="match status" value="1"/>
</dbReference>
<feature type="region of interest" description="Disordered" evidence="6">
    <location>
        <begin position="1"/>
        <end position="22"/>
    </location>
</feature>
<dbReference type="KEGG" id="ttk:TST_1332"/>
<dbReference type="InterPro" id="IPR044957">
    <property type="entry name" value="Ribosomal_bL32_bact"/>
</dbReference>
<dbReference type="Proteomes" id="UP000063234">
    <property type="component" value="Chromosome"/>
</dbReference>
<dbReference type="AlphaFoldDB" id="A0A0S3QUX1"/>
<feature type="compositionally biased region" description="Basic residues" evidence="6">
    <location>
        <begin position="7"/>
        <end position="22"/>
    </location>
</feature>
<reference evidence="8" key="1">
    <citation type="journal article" date="2018" name="Science">
        <title>A primordial and reversible TCA cycle in a facultatively chemolithoautotrophic thermophile.</title>
        <authorList>
            <person name="Nunoura T."/>
            <person name="Chikaraishi Y."/>
            <person name="Izaki R."/>
            <person name="Suwa T."/>
            <person name="Sato T."/>
            <person name="Harada T."/>
            <person name="Mori K."/>
            <person name="Kato Y."/>
            <person name="Miyazaki M."/>
            <person name="Shimamura S."/>
            <person name="Yanagawa K."/>
            <person name="Shuto A."/>
            <person name="Ohkouchi N."/>
            <person name="Fujita N."/>
            <person name="Takaki Y."/>
            <person name="Atomi H."/>
            <person name="Takai K."/>
        </authorList>
    </citation>
    <scope>NUCLEOTIDE SEQUENCE [LARGE SCALE GENOMIC DNA]</scope>
    <source>
        <strain evidence="8">DSM 17441 / JCM 13301 / NBRC 103674 / ABI70S6</strain>
    </source>
</reference>
<proteinExistence type="inferred from homology"/>
<keyword evidence="3 5" id="KW-0687">Ribonucleoprotein</keyword>
<evidence type="ECO:0000256" key="6">
    <source>
        <dbReference type="SAM" id="MobiDB-lite"/>
    </source>
</evidence>
<evidence type="ECO:0000256" key="5">
    <source>
        <dbReference type="HAMAP-Rule" id="MF_00340"/>
    </source>
</evidence>
<dbReference type="InterPro" id="IPR002677">
    <property type="entry name" value="Ribosomal_bL32"/>
</dbReference>
<dbReference type="STRING" id="1298851.TST_1332"/>
<evidence type="ECO:0000313" key="7">
    <source>
        <dbReference type="EMBL" id="BAT72119.1"/>
    </source>
</evidence>
<organism evidence="7 8">
    <name type="scientific">Thermosulfidibacter takaii (strain DSM 17441 / JCM 13301 / NBRC 103674 / ABI70S6)</name>
    <dbReference type="NCBI Taxonomy" id="1298851"/>
    <lineage>
        <taxon>Bacteria</taxon>
        <taxon>Pseudomonadati</taxon>
        <taxon>Thermosulfidibacterota</taxon>
        <taxon>Thermosulfidibacteria</taxon>
        <taxon>Thermosulfidibacterales</taxon>
        <taxon>Thermosulfidibacteraceae</taxon>
    </lineage>
</organism>
<evidence type="ECO:0000256" key="2">
    <source>
        <dbReference type="ARBA" id="ARBA00022980"/>
    </source>
</evidence>